<reference evidence="3 4" key="1">
    <citation type="submission" date="2020-08" db="EMBL/GenBank/DDBJ databases">
        <title>Genomic Encyclopedia of Type Strains, Phase III (KMG-III): the genomes of soil and plant-associated and newly described type strains.</title>
        <authorList>
            <person name="Whitman W."/>
        </authorList>
    </citation>
    <scope>NUCLEOTIDE SEQUENCE [LARGE SCALE GENOMIC DNA]</scope>
    <source>
        <strain evidence="3 4">CECT 8305</strain>
    </source>
</reference>
<comment type="caution">
    <text evidence="3">The sequence shown here is derived from an EMBL/GenBank/DDBJ whole genome shotgun (WGS) entry which is preliminary data.</text>
</comment>
<dbReference type="InterPro" id="IPR003737">
    <property type="entry name" value="GlcNAc_PI_deacetylase-related"/>
</dbReference>
<evidence type="ECO:0000313" key="3">
    <source>
        <dbReference type="EMBL" id="MBB5938142.1"/>
    </source>
</evidence>
<protein>
    <submittedName>
        <fullName evidence="3">LmbE family N-acetylglucosaminyl deacetylase</fullName>
    </submittedName>
</protein>
<dbReference type="Gene3D" id="2.120.10.70">
    <property type="entry name" value="Fucose-specific lectin"/>
    <property type="match status" value="1"/>
</dbReference>
<dbReference type="GO" id="GO:0016811">
    <property type="term" value="F:hydrolase activity, acting on carbon-nitrogen (but not peptide) bonds, in linear amides"/>
    <property type="evidence" value="ECO:0007669"/>
    <property type="project" value="TreeGrafter"/>
</dbReference>
<evidence type="ECO:0000256" key="1">
    <source>
        <dbReference type="ARBA" id="ARBA00022833"/>
    </source>
</evidence>
<dbReference type="EMBL" id="JACHJL010000014">
    <property type="protein sequence ID" value="MBB5938142.1"/>
    <property type="molecule type" value="Genomic_DNA"/>
</dbReference>
<evidence type="ECO:0000313" key="4">
    <source>
        <dbReference type="Proteomes" id="UP000588098"/>
    </source>
</evidence>
<dbReference type="Gene3D" id="3.40.50.10320">
    <property type="entry name" value="LmbE-like"/>
    <property type="match status" value="1"/>
</dbReference>
<feature type="compositionally biased region" description="Low complexity" evidence="2">
    <location>
        <begin position="33"/>
        <end position="49"/>
    </location>
</feature>
<dbReference type="GO" id="GO:0016137">
    <property type="term" value="P:glycoside metabolic process"/>
    <property type="evidence" value="ECO:0007669"/>
    <property type="project" value="UniProtKB-ARBA"/>
</dbReference>
<feature type="region of interest" description="Disordered" evidence="2">
    <location>
        <begin position="653"/>
        <end position="680"/>
    </location>
</feature>
<dbReference type="AlphaFoldDB" id="A0A7W9QF95"/>
<keyword evidence="1" id="KW-0862">Zinc</keyword>
<dbReference type="PROSITE" id="PS51318">
    <property type="entry name" value="TAT"/>
    <property type="match status" value="1"/>
</dbReference>
<proteinExistence type="predicted"/>
<gene>
    <name evidence="3" type="ORF">FHS42_005226</name>
</gene>
<dbReference type="Proteomes" id="UP000588098">
    <property type="component" value="Unassembled WGS sequence"/>
</dbReference>
<dbReference type="RefSeq" id="WP_312867023.1">
    <property type="nucleotide sequence ID" value="NZ_JACHJL010000014.1"/>
</dbReference>
<feature type="compositionally biased region" description="Basic and acidic residues" evidence="2">
    <location>
        <begin position="660"/>
        <end position="674"/>
    </location>
</feature>
<dbReference type="SUPFAM" id="SSF102588">
    <property type="entry name" value="LmbE-like"/>
    <property type="match status" value="1"/>
</dbReference>
<evidence type="ECO:0000256" key="2">
    <source>
        <dbReference type="SAM" id="MobiDB-lite"/>
    </source>
</evidence>
<accession>A0A7W9QF95</accession>
<dbReference type="InterPro" id="IPR006311">
    <property type="entry name" value="TAT_signal"/>
</dbReference>
<name>A0A7W9QF95_9ACTN</name>
<dbReference type="Pfam" id="PF02585">
    <property type="entry name" value="PIG-L"/>
    <property type="match status" value="1"/>
</dbReference>
<dbReference type="PANTHER" id="PTHR12993">
    <property type="entry name" value="N-ACETYLGLUCOSAMINYL-PHOSPHATIDYLINOSITOL DE-N-ACETYLASE-RELATED"/>
    <property type="match status" value="1"/>
</dbReference>
<dbReference type="InterPro" id="IPR024078">
    <property type="entry name" value="LmbE-like_dom_sf"/>
</dbReference>
<feature type="region of interest" description="Disordered" evidence="2">
    <location>
        <begin position="33"/>
        <end position="59"/>
    </location>
</feature>
<dbReference type="PANTHER" id="PTHR12993:SF11">
    <property type="entry name" value="N-ACETYLGLUCOSAMINYL-PHOSPHATIDYLINOSITOL DE-N-ACETYLASE"/>
    <property type="match status" value="1"/>
</dbReference>
<sequence length="751" mass="79330">MNSTTARPLPGRRQVVAALAALTAAGVVGGRAGASTASPSAAAEGPADPVRSVDPHAAEPFTSVTGDKDALLLQVLAHPDDDLYFMNPDARHVLDGGASVVSVYVTAGEARGLNFAPGRPLPAVDKPGYTASRQQGLRQAYAEMLGLHRFARWQRSVLKLPGGITAETNVLAQGGRSARLVFFNIATLSAAGHRTPDLWDTPGATMESLLPTGSPLRRISTYRHQSLVDALAHLMDRYRPTLIHTLDPDPDFQVHDATHRRDNDQPGCSDHRDHTPIALFAWKAMFQWASDATRRDGRAPRFTTTAFRGYYNQRWPHNLPADVLGDKARFLAAYGGGPDWECGNAAGCGDYSQGGTRPLRNRKGWIRSTHYRYPGARLAPVTEADGRLVAFGVLGTQLVRWQETAAGSGRWAAPDNLSGGPLAPALSAVVDRAGRQLVFALRFAALEGQGGANVRELVVLEQQHRGGAFRAWKSLGNPEGDPDRGRRVGCPAAVATPDGGVHLFARTADKSIATRVRDPHGRWSPWRRITEVGAPGAGTAASADAGEIQDGLTVTLDAKGRVHVFAAGRGTLRHWAQSRTGGPVTAQPPTGLPIPGEQPAAALDPSGALLVTYRTPAAPDPIAYSIGGGAAASKRAPTPLRAFDGYGPLATSYAPTSADTRTDPHTDADADADSRANTPGLLALGRGRDGEAILQYGTGAGARPTRSPHRLRPVGLPALVPPGPRAPAARVIGISPAATPWLWQPRPTGRA</sequence>
<dbReference type="SUPFAM" id="SSF89372">
    <property type="entry name" value="Fucose-specific lectin"/>
    <property type="match status" value="1"/>
</dbReference>
<organism evidence="3 4">
    <name type="scientific">Streptomyces zagrosensis</name>
    <dbReference type="NCBI Taxonomy" id="1042984"/>
    <lineage>
        <taxon>Bacteria</taxon>
        <taxon>Bacillati</taxon>
        <taxon>Actinomycetota</taxon>
        <taxon>Actinomycetes</taxon>
        <taxon>Kitasatosporales</taxon>
        <taxon>Streptomycetaceae</taxon>
        <taxon>Streptomyces</taxon>
    </lineage>
</organism>
<keyword evidence="4" id="KW-1185">Reference proteome</keyword>